<dbReference type="RefSeq" id="WP_298715911.1">
    <property type="nucleotide sequence ID" value="NZ_CP149822.1"/>
</dbReference>
<dbReference type="PANTHER" id="PTHR33608">
    <property type="entry name" value="BLL2464 PROTEIN"/>
    <property type="match status" value="1"/>
</dbReference>
<feature type="domain" description="DUF58" evidence="1">
    <location>
        <begin position="42"/>
        <end position="253"/>
    </location>
</feature>
<dbReference type="InterPro" id="IPR036465">
    <property type="entry name" value="vWFA_dom_sf"/>
</dbReference>
<proteinExistence type="predicted"/>
<dbReference type="SUPFAM" id="SSF53300">
    <property type="entry name" value="vWA-like"/>
    <property type="match status" value="1"/>
</dbReference>
<evidence type="ECO:0000313" key="3">
    <source>
        <dbReference type="Proteomes" id="UP001485459"/>
    </source>
</evidence>
<dbReference type="InterPro" id="IPR002881">
    <property type="entry name" value="DUF58"/>
</dbReference>
<dbReference type="EMBL" id="CP149822">
    <property type="protein sequence ID" value="WZN39286.1"/>
    <property type="molecule type" value="Genomic_DNA"/>
</dbReference>
<gene>
    <name evidence="2" type="ORF">WJU16_14875</name>
</gene>
<reference evidence="3" key="1">
    <citation type="submission" date="2024-03" db="EMBL/GenBank/DDBJ databases">
        <title>Chitinophaga horti sp. nov., isolated from garden soil.</title>
        <authorList>
            <person name="Lee D.S."/>
            <person name="Han D.M."/>
            <person name="Baek J.H."/>
            <person name="Choi D.G."/>
            <person name="Jeon J.H."/>
            <person name="Jeon C.O."/>
        </authorList>
    </citation>
    <scope>NUCLEOTIDE SEQUENCE [LARGE SCALE GENOMIC DNA]</scope>
    <source>
        <strain evidence="3">GPA1</strain>
    </source>
</reference>
<dbReference type="Gene3D" id="3.40.50.410">
    <property type="entry name" value="von Willebrand factor, type A domain"/>
    <property type="match status" value="1"/>
</dbReference>
<sequence length="288" mass="33251">MDTAEILKKVRQLEIKTKGLTNHIFAGEYHSAFKGRGMSFSEVRDYQFGDDVRAIDWNVTARFNHPFIKVFEEERELTVMLLVDVSESETFGTTRQTKRSLVTELCAVLAFSAIKNNDKVGVIFFSDGMEKYIPPKKGKSHILFIIRELLSFEPKKKGTNIAETLRFFNNATKKKSIVFLLSDFFSGNYQDALNIAGKRHDVVGVQVYDRRDKELPDAGLIRMTDAETGVSQWVDTSDRKVREYYDRQFQQHAQYCRNAFMKSGSELISIRTDEDYVKALQTFFLNRV</sequence>
<evidence type="ECO:0000259" key="1">
    <source>
        <dbReference type="Pfam" id="PF01882"/>
    </source>
</evidence>
<dbReference type="Pfam" id="PF01882">
    <property type="entry name" value="DUF58"/>
    <property type="match status" value="1"/>
</dbReference>
<name>A0ABZ2YHT2_9BACT</name>
<evidence type="ECO:0000313" key="2">
    <source>
        <dbReference type="EMBL" id="WZN39286.1"/>
    </source>
</evidence>
<keyword evidence="3" id="KW-1185">Reference proteome</keyword>
<accession>A0ABZ2YHT2</accession>
<protein>
    <submittedName>
        <fullName evidence="2">DUF58 domain-containing protein</fullName>
    </submittedName>
</protein>
<organism evidence="2 3">
    <name type="scientific">Chitinophaga pollutisoli</name>
    <dbReference type="NCBI Taxonomy" id="3133966"/>
    <lineage>
        <taxon>Bacteria</taxon>
        <taxon>Pseudomonadati</taxon>
        <taxon>Bacteroidota</taxon>
        <taxon>Chitinophagia</taxon>
        <taxon>Chitinophagales</taxon>
        <taxon>Chitinophagaceae</taxon>
        <taxon>Chitinophaga</taxon>
    </lineage>
</organism>
<dbReference type="Proteomes" id="UP001485459">
    <property type="component" value="Chromosome"/>
</dbReference>
<dbReference type="PANTHER" id="PTHR33608:SF6">
    <property type="entry name" value="BLL2464 PROTEIN"/>
    <property type="match status" value="1"/>
</dbReference>